<dbReference type="AlphaFoldDB" id="A0AAV3EEB0"/>
<gene>
    <name evidence="1" type="ORF">HMPREF9960_0870</name>
</gene>
<protein>
    <submittedName>
        <fullName evidence="1">Uncharacterized protein</fullName>
    </submittedName>
</protein>
<accession>A0AAV3EEB0</accession>
<dbReference type="Proteomes" id="UP000004274">
    <property type="component" value="Unassembled WGS sequence"/>
</dbReference>
<evidence type="ECO:0000313" key="2">
    <source>
        <dbReference type="Proteomes" id="UP000004274"/>
    </source>
</evidence>
<evidence type="ECO:0000313" key="1">
    <source>
        <dbReference type="EMBL" id="EGU67309.1"/>
    </source>
</evidence>
<proteinExistence type="predicted"/>
<organism evidence="1 2">
    <name type="scientific">Streptococcus cristatus ATCC 51100</name>
    <dbReference type="NCBI Taxonomy" id="889201"/>
    <lineage>
        <taxon>Bacteria</taxon>
        <taxon>Bacillati</taxon>
        <taxon>Bacillota</taxon>
        <taxon>Bacilli</taxon>
        <taxon>Lactobacillales</taxon>
        <taxon>Streptococcaceae</taxon>
        <taxon>Streptococcus</taxon>
    </lineage>
</organism>
<name>A0AAV3EEB0_STRCR</name>
<dbReference type="EMBL" id="AFUE01000007">
    <property type="protein sequence ID" value="EGU67309.1"/>
    <property type="molecule type" value="Genomic_DNA"/>
</dbReference>
<comment type="caution">
    <text evidence="1">The sequence shown here is derived from an EMBL/GenBank/DDBJ whole genome shotgun (WGS) entry which is preliminary data.</text>
</comment>
<sequence>MIVKYCLLRVGQMVKKEQKVAKISAYERGKRRKIKGVA</sequence>
<reference evidence="1 2" key="1">
    <citation type="submission" date="2011-05" db="EMBL/GenBank/DDBJ databases">
        <authorList>
            <person name="Durkin A.S."/>
            <person name="McCorrison J."/>
            <person name="Torralba M."/>
            <person name="Gillis M."/>
            <person name="Methe B."/>
            <person name="Sutton G."/>
            <person name="Nelson K.E."/>
        </authorList>
    </citation>
    <scope>NUCLEOTIDE SEQUENCE [LARGE SCALE GENOMIC DNA]</scope>
    <source>
        <strain evidence="1 2">ATCC 51100</strain>
    </source>
</reference>